<evidence type="ECO:0000313" key="2">
    <source>
        <dbReference type="Proteomes" id="UP000784880"/>
    </source>
</evidence>
<keyword evidence="2" id="KW-1185">Reference proteome</keyword>
<comment type="caution">
    <text evidence="1">The sequence shown here is derived from an EMBL/GenBank/DDBJ whole genome shotgun (WGS) entry which is preliminary data.</text>
</comment>
<organism evidence="1 2">
    <name type="scientific">Evansella tamaricis</name>
    <dbReference type="NCBI Taxonomy" id="2069301"/>
    <lineage>
        <taxon>Bacteria</taxon>
        <taxon>Bacillati</taxon>
        <taxon>Bacillota</taxon>
        <taxon>Bacilli</taxon>
        <taxon>Bacillales</taxon>
        <taxon>Bacillaceae</taxon>
        <taxon>Evansella</taxon>
    </lineage>
</organism>
<reference evidence="1 2" key="1">
    <citation type="submission" date="2021-06" db="EMBL/GenBank/DDBJ databases">
        <title>Bacillus sp. RD4P76, an endophyte from a halophyte.</title>
        <authorList>
            <person name="Sun J.-Q."/>
        </authorList>
    </citation>
    <scope>NUCLEOTIDE SEQUENCE [LARGE SCALE GENOMIC DNA]</scope>
    <source>
        <strain evidence="1 2">CGMCC 1.15917</strain>
    </source>
</reference>
<accession>A0ABS6JJA0</accession>
<proteinExistence type="predicted"/>
<dbReference type="RefSeq" id="WP_217067763.1">
    <property type="nucleotide sequence ID" value="NZ_JAHQCS010000145.1"/>
</dbReference>
<gene>
    <name evidence="1" type="ORF">KS419_17935</name>
</gene>
<name>A0ABS6JJA0_9BACI</name>
<evidence type="ECO:0000313" key="1">
    <source>
        <dbReference type="EMBL" id="MBU9713613.1"/>
    </source>
</evidence>
<evidence type="ECO:0008006" key="3">
    <source>
        <dbReference type="Google" id="ProtNLM"/>
    </source>
</evidence>
<dbReference type="EMBL" id="JAHQCS010000145">
    <property type="protein sequence ID" value="MBU9713613.1"/>
    <property type="molecule type" value="Genomic_DNA"/>
</dbReference>
<sequence length="154" mass="17212">MRFIVLKRKTVIGFLVFGLALVSVWVSSNMFSNDIPAFSTGAEGEATNDIREIHMVTGEFKTKTEDGKEIESYRWDPGTIFLEAGEKVNLVLYGVNGKEHPFKIEGTDISGNVKKGEETIVPIQFEEEGIYRLICVTHADKDHNGPMIAYIIVD</sequence>
<protein>
    <recommendedName>
        <fullName evidence="3">EfeO-type cupredoxin-like domain-containing protein</fullName>
    </recommendedName>
</protein>
<dbReference type="Proteomes" id="UP000784880">
    <property type="component" value="Unassembled WGS sequence"/>
</dbReference>